<dbReference type="InterPro" id="IPR023299">
    <property type="entry name" value="ATPase_P-typ_cyto_dom_N"/>
</dbReference>
<keyword evidence="18" id="KW-1185">Reference proteome</keyword>
<evidence type="ECO:0000256" key="2">
    <source>
        <dbReference type="ARBA" id="ARBA00008109"/>
    </source>
</evidence>
<keyword evidence="8" id="KW-0460">Magnesium</keyword>
<comment type="similarity">
    <text evidence="2">Belongs to the cation transport ATPase (P-type) (TC 3.A.3) family. Type IV subfamily.</text>
</comment>
<feature type="region of interest" description="Disordered" evidence="13">
    <location>
        <begin position="2560"/>
        <end position="2582"/>
    </location>
</feature>
<dbReference type="Gene3D" id="3.40.1110.10">
    <property type="entry name" value="Calcium-transporting ATPase, cytoplasmic domain N"/>
    <property type="match status" value="1"/>
</dbReference>
<dbReference type="InterPro" id="IPR006539">
    <property type="entry name" value="P-type_ATPase_IV"/>
</dbReference>
<dbReference type="SUPFAM" id="SSF81653">
    <property type="entry name" value="Calcium ATPase, transduction domain A"/>
    <property type="match status" value="1"/>
</dbReference>
<keyword evidence="4 14" id="KW-0812">Transmembrane</keyword>
<feature type="transmembrane region" description="Helical" evidence="14">
    <location>
        <begin position="1679"/>
        <end position="1697"/>
    </location>
</feature>
<dbReference type="Pfam" id="PF16209">
    <property type="entry name" value="PhoLip_ATPase_N"/>
    <property type="match status" value="1"/>
</dbReference>
<evidence type="ECO:0000256" key="11">
    <source>
        <dbReference type="ARBA" id="ARBA00023136"/>
    </source>
</evidence>
<organism evidence="17 18">
    <name type="scientific">Tetradesmus obliquus</name>
    <name type="common">Green alga</name>
    <name type="synonym">Acutodesmus obliquus</name>
    <dbReference type="NCBI Taxonomy" id="3088"/>
    <lineage>
        <taxon>Eukaryota</taxon>
        <taxon>Viridiplantae</taxon>
        <taxon>Chlorophyta</taxon>
        <taxon>core chlorophytes</taxon>
        <taxon>Chlorophyceae</taxon>
        <taxon>CS clade</taxon>
        <taxon>Sphaeropleales</taxon>
        <taxon>Scenedesmaceae</taxon>
        <taxon>Tetradesmus</taxon>
    </lineage>
</organism>
<feature type="transmembrane region" description="Helical" evidence="14">
    <location>
        <begin position="1744"/>
        <end position="1765"/>
    </location>
</feature>
<dbReference type="SFLD" id="SFLDG00002">
    <property type="entry name" value="C1.7:_P-type_atpase_like"/>
    <property type="match status" value="1"/>
</dbReference>
<name>A0ABY8UBH4_TETOB</name>
<dbReference type="PANTHER" id="PTHR24092:SF218">
    <property type="entry name" value="PHOSPHOLIPID-TRANSPORTING ATPASE"/>
    <property type="match status" value="1"/>
</dbReference>
<evidence type="ECO:0000256" key="14">
    <source>
        <dbReference type="SAM" id="Phobius"/>
    </source>
</evidence>
<feature type="transmembrane region" description="Helical" evidence="14">
    <location>
        <begin position="2069"/>
        <end position="2086"/>
    </location>
</feature>
<feature type="compositionally biased region" description="Low complexity" evidence="13">
    <location>
        <begin position="1827"/>
        <end position="1853"/>
    </location>
</feature>
<dbReference type="Gene3D" id="2.70.150.10">
    <property type="entry name" value="Calcium-transporting ATPase, cytoplasmic transduction domain A"/>
    <property type="match status" value="1"/>
</dbReference>
<dbReference type="NCBIfam" id="TIGR01494">
    <property type="entry name" value="ATPase_P-type"/>
    <property type="match status" value="1"/>
</dbReference>
<evidence type="ECO:0000256" key="5">
    <source>
        <dbReference type="ARBA" id="ARBA00022723"/>
    </source>
</evidence>
<keyword evidence="6" id="KW-0547">Nucleotide-binding</keyword>
<feature type="transmembrane region" description="Helical" evidence="14">
    <location>
        <begin position="491"/>
        <end position="509"/>
    </location>
</feature>
<dbReference type="Pfam" id="PF16212">
    <property type="entry name" value="PhoLip_ATPase_C"/>
    <property type="match status" value="1"/>
</dbReference>
<feature type="transmembrane region" description="Helical" evidence="14">
    <location>
        <begin position="1588"/>
        <end position="1608"/>
    </location>
</feature>
<evidence type="ECO:0000256" key="13">
    <source>
        <dbReference type="SAM" id="MobiDB-lite"/>
    </source>
</evidence>
<dbReference type="InterPro" id="IPR007577">
    <property type="entry name" value="GlycoTrfase_DXD_sugar-bd_CS"/>
</dbReference>
<feature type="compositionally biased region" description="Basic and acidic residues" evidence="13">
    <location>
        <begin position="2423"/>
        <end position="2435"/>
    </location>
</feature>
<dbReference type="InterPro" id="IPR023214">
    <property type="entry name" value="HAD_sf"/>
</dbReference>
<feature type="compositionally biased region" description="Low complexity" evidence="13">
    <location>
        <begin position="690"/>
        <end position="707"/>
    </location>
</feature>
<feature type="domain" description="P-type ATPase N-terminal" evidence="15">
    <location>
        <begin position="443"/>
        <end position="496"/>
    </location>
</feature>
<keyword evidence="11 14" id="KW-0472">Membrane</keyword>
<dbReference type="SUPFAM" id="SSF81660">
    <property type="entry name" value="Metal cation-transporting ATPase, ATP-binding domain N"/>
    <property type="match status" value="1"/>
</dbReference>
<dbReference type="SFLD" id="SFLDS00003">
    <property type="entry name" value="Haloacid_Dehalogenase"/>
    <property type="match status" value="1"/>
</dbReference>
<reference evidence="17 18" key="1">
    <citation type="submission" date="2023-05" db="EMBL/GenBank/DDBJ databases">
        <title>A 100% complete, gapless, phased diploid assembly of the Scenedesmus obliquus UTEX 3031 genome.</title>
        <authorList>
            <person name="Biondi T.C."/>
            <person name="Hanschen E.R."/>
            <person name="Kwon T."/>
            <person name="Eng W."/>
            <person name="Kruse C.P.S."/>
            <person name="Koehler S.I."/>
            <person name="Kunde Y."/>
            <person name="Gleasner C.D."/>
            <person name="You Mak K.T."/>
            <person name="Polle J."/>
            <person name="Hovde B.T."/>
            <person name="Starkenburg S.R."/>
        </authorList>
    </citation>
    <scope>NUCLEOTIDE SEQUENCE [LARGE SCALE GENOMIC DNA]</scope>
    <source>
        <strain evidence="17 18">DOE0152z</strain>
    </source>
</reference>
<dbReference type="InterPro" id="IPR001757">
    <property type="entry name" value="P_typ_ATPase"/>
</dbReference>
<evidence type="ECO:0000256" key="12">
    <source>
        <dbReference type="ARBA" id="ARBA00034036"/>
    </source>
</evidence>
<dbReference type="InterPro" id="IPR036412">
    <property type="entry name" value="HAD-like_sf"/>
</dbReference>
<evidence type="ECO:0000256" key="8">
    <source>
        <dbReference type="ARBA" id="ARBA00022842"/>
    </source>
</evidence>
<feature type="region of interest" description="Disordered" evidence="13">
    <location>
        <begin position="1360"/>
        <end position="1390"/>
    </location>
</feature>
<dbReference type="InterPro" id="IPR023298">
    <property type="entry name" value="ATPase_P-typ_TM_dom_sf"/>
</dbReference>
<feature type="region of interest" description="Disordered" evidence="13">
    <location>
        <begin position="2413"/>
        <end position="2441"/>
    </location>
</feature>
<feature type="transmembrane region" description="Helical" evidence="14">
    <location>
        <begin position="1638"/>
        <end position="1667"/>
    </location>
</feature>
<keyword evidence="5" id="KW-0479">Metal-binding</keyword>
<dbReference type="Pfam" id="PF04488">
    <property type="entry name" value="Gly_transf_sug"/>
    <property type="match status" value="1"/>
</dbReference>
<evidence type="ECO:0000256" key="4">
    <source>
        <dbReference type="ARBA" id="ARBA00022692"/>
    </source>
</evidence>
<sequence length="2676" mass="281951">MYAATQVDHPSWQLHWLLSCKAHHPAWAEMVWDEADVLGLITEEYRWFMPTYQTYGKHVIRSDLARFVILHKHGGVYLDADVECYKNMEPSLAGLDLVLNCRTFDVAHNAAMASVAGHPVWIAAMRAAAAVVQRLTPLVSNDPLTASGPVLLSQTVQRYYGITTQEFCENLHVKGGLVLKAYPKGQWFTPCWPWANVMCYKKLEIARKFMLVPESRSVGHLAAAHMYEADLLGLGQPPPAAAAGAQQRQGQQQQQQPVGDLLDFGSSSSLPSVQPLTGPSGAAAAAGPLGDAASPARRAAAAASGGGLARVLSLRGSGQPGRSGSLGYGDLIVLEDESADHPLDAPEGADATRILAGEDAPLPAGMAAGRAAGNAVGRAGSSRRGFKSKRQEVVGVHGGDAHAPEDEQTRNVQVQTISGEGVLTQWQRLLKAAGVRRRRPPGAFISNELVTSKYNALSFVPVNLYTQFKRVANMYFLALVCLQAIPGLSPVPWWGTLFPLAVVLLVNGVKEAFDDFWRHKADEQVNHRFVTTLKEDGDQRIYWKTLQVGDLVRLSNDEDIPADIVLLASSDPDGLCYVETANLDGETNLKVKFCHPGTASFDCAEAFSRAGYFSIECEAPNPRLYSFQGAICCWDFPPTYNPHPSIAPSRQATAVSAAAATARGSGSSSRQEVEMAAAAAGPATGGGSGWYASAGRESEQQQQQGRGSPKGRGGSSSPSRRRQAAGRGGGGADSVTAALGEYGQQVGLVYREPLSASNLLLRGCTLRKTEWVIGAVIFTGPDTKVVRNMLPAPRKVTRLEAAMNRVVVVVLAALGTAALCLATANMVWEGRHSYRRDWYLGRQVGWPELPPGIAGWLVQVVRFVILLAQAVPISLYVSLETVKVAQCKLLYDRDRAMYYAPEDVPATSRTTTLNEELGQVQYVLSDKTGTLTQNIMGFVWASVGGKLFGHTQHAQQAAQHAAAAAAAAAAARQADSSSKGGSKGGSSSNLQQQGKQGKKQGAATAVGSGGGAGGVVIEPGAGALPPPNTPHTIALDEELRAAAAAAAAAADSDLQKAGSTAAAAGEAAAVGEFLLALALCNTVVPTATDAGRLLYQAASPDEEALVAGAAYLGTKLLSRSAAGIEVEVQGQLVRYELLAVLEFSSDRKRMSVVVRCPAGQLRLISKGADNVMLARLAGAGLPAEQQALQQPLLASTSAHLSQMSEAGYRTLVVASKPLQEQQYEAWAEQYKSACASMGDRNSQVAAVCEAMECDLTLLGATAVEDKLQDGVPQSITALVAAGMKVWVLTGDKVETAISIGHTARLLNPQMALLKVSEADLTSSSAASAAAAAAAVGGGPASRGSGLWLFGRSGTSGGGSGIAGLFGGSNPNSNPNNNRPGLGLSSSSPGGPASAALRRMWAAAHALRSRSSTAAAAAAAAESWLQLPAGGAAAVAGVGLVIDGAALAVALQPQHEDELLALCKECRAVICCRVSPMQKAQVASLLKHKAGAVTLAIGDGANDVSMIQAAHIGVGISGREGRAAVQAADFAFGQFRFLVRLLLLHGRQSYLRCREVVLYAFYKNVAYVSCYVFYSFYSGFSAQSIFFPLYIATFNALWAAFPSLGFGLLEQDVPGRLALTHPCLYDETRLQTESDFYRAWLLWVCLGLWHGFACFYVPTLALGGWAGVSASGSHASVEQLGTAVMTAILVTVTLRVAIRTTHWTAINHGLIWGTLALWLPFLALLQGLCGSVPSLNPLCGLGPELLGSAGFWLGAVLGAPAVALLADYTIMVFQRQVAPRASQLLQEAEHMRKQALKKGLAASPAAAAAGQQPASVQLPTHGPDVEPQLRQQQQQQQQQQQTAAAARRQQQQQQPGTAGGGIIAIASVSNGDGGSAANSSANLLAGGAAAAAAGGGWGDQSGLWGPSGGGGAAGFNVGADYNLGGPHTLGDMAAVEWAPNFITASPATLAASHTKMQLRAPLSRLARPGAMSAGGAAAAGGGAGLTRPFTLESDPGVGFGRPAAATAGGIAMQPLPPAQQQQQQQPASSSGVDKQVKQAFVVTSYQIAWASVLRSSRPGTSSTSVPMRRLQLFAVIVAALSLMLAEVRCGTGPASYMFEGPPKALNTDHLVAPKLPKEFEEKPTKWHSDAADEAAHRKLQGVDGGVSGPASWQYYHPLNAKVWQKMQPALPRDTRETHGGTARRLAGVDGGVSGPASWQYYHPLNAKVWQKMQPALPRDTRETHGGTARRLAGVDGGVSGPASWQYYHPLNAKVWQKMQPALPRDTRETHGGTARRLAAVDGDTGPASYAFGPVELPKRGQLPREPTFERHAFPKWVVNPAAIARAAEKVDRKLLDGGATGPASELSAIGAVPIDLPYKGELPTVPDFEHRAKNGPIEEGEEVDGGARLLLGGGGSPDSWQRWGGKPEFEKVWQASSSMPLPRGRRETHGGARRLQEGGTSGPASWHYYQPLNAKIWQKMQPALPRDIRETHGGTARRLAGIDSGGHSGPSAEMFGPVELPKRTKLPTEPDFERRAVTKPDQVQKPEARIGGARLLLGGGGGPDSWQRWGGKPEFEKVWQASSSMPLPRKPRETHGGARKLAGDWGSRIRPQLRNEETAADVRLLQVTAALRHLLGAGAVEDHRYRGDHKGKAGVYEIAVPAPDMEQKAAARDSQGFAASRDEAQYNPAAVRFASMG</sequence>
<dbReference type="Pfam" id="PF13246">
    <property type="entry name" value="Cation_ATPase"/>
    <property type="match status" value="1"/>
</dbReference>
<keyword evidence="7" id="KW-0067">ATP-binding</keyword>
<dbReference type="Gene3D" id="3.90.550.20">
    <property type="match status" value="1"/>
</dbReference>
<proteinExistence type="inferred from homology"/>
<dbReference type="Proteomes" id="UP001244341">
    <property type="component" value="Chromosome 9b"/>
</dbReference>
<feature type="compositionally biased region" description="Low complexity" evidence="13">
    <location>
        <begin position="662"/>
        <end position="682"/>
    </location>
</feature>
<dbReference type="PANTHER" id="PTHR24092">
    <property type="entry name" value="PROBABLE PHOSPHOLIPID-TRANSPORTING ATPASE"/>
    <property type="match status" value="1"/>
</dbReference>
<feature type="region of interest" description="Disordered" evidence="13">
    <location>
        <begin position="1809"/>
        <end position="1857"/>
    </location>
</feature>
<accession>A0ABY8UBH4</accession>
<dbReference type="InterPro" id="IPR029044">
    <property type="entry name" value="Nucleotide-diphossugar_trans"/>
</dbReference>
<dbReference type="InterPro" id="IPR032631">
    <property type="entry name" value="P-type_ATPase_N"/>
</dbReference>
<evidence type="ECO:0000256" key="10">
    <source>
        <dbReference type="ARBA" id="ARBA00022989"/>
    </source>
</evidence>
<keyword evidence="9" id="KW-1278">Translocase</keyword>
<dbReference type="PROSITE" id="PS00154">
    <property type="entry name" value="ATPASE_E1_E2"/>
    <property type="match status" value="1"/>
</dbReference>
<evidence type="ECO:0000313" key="17">
    <source>
        <dbReference type="EMBL" id="WIA18545.1"/>
    </source>
</evidence>
<evidence type="ECO:0000259" key="15">
    <source>
        <dbReference type="Pfam" id="PF16209"/>
    </source>
</evidence>
<comment type="catalytic activity">
    <reaction evidence="12">
        <text>ATP + H2O + phospholipidSide 1 = ADP + phosphate + phospholipidSide 2.</text>
        <dbReference type="EC" id="7.6.2.1"/>
    </reaction>
</comment>
<dbReference type="Gene3D" id="3.40.50.1000">
    <property type="entry name" value="HAD superfamily/HAD-like"/>
    <property type="match status" value="1"/>
</dbReference>
<dbReference type="SFLD" id="SFLDF00027">
    <property type="entry name" value="p-type_atpase"/>
    <property type="match status" value="1"/>
</dbReference>
<dbReference type="EMBL" id="CP126216">
    <property type="protein sequence ID" value="WIA18545.1"/>
    <property type="molecule type" value="Genomic_DNA"/>
</dbReference>
<dbReference type="SUPFAM" id="SSF56784">
    <property type="entry name" value="HAD-like"/>
    <property type="match status" value="1"/>
</dbReference>
<feature type="transmembrane region" description="Helical" evidence="14">
    <location>
        <begin position="806"/>
        <end position="828"/>
    </location>
</feature>
<feature type="transmembrane region" description="Helical" evidence="14">
    <location>
        <begin position="1709"/>
        <end position="1732"/>
    </location>
</feature>
<dbReference type="SUPFAM" id="SSF81665">
    <property type="entry name" value="Calcium ATPase, transmembrane domain M"/>
    <property type="match status" value="1"/>
</dbReference>
<gene>
    <name evidence="17" type="ORF">OEZ85_009989</name>
</gene>
<protein>
    <recommendedName>
        <fullName evidence="3">P-type phospholipid transporter</fullName>
        <ecNumber evidence="3">7.6.2.1</ecNumber>
    </recommendedName>
</protein>
<evidence type="ECO:0000256" key="1">
    <source>
        <dbReference type="ARBA" id="ARBA00004141"/>
    </source>
</evidence>
<feature type="region of interest" description="Disordered" evidence="13">
    <location>
        <begin position="973"/>
        <end position="1006"/>
    </location>
</feature>
<feature type="region of interest" description="Disordered" evidence="13">
    <location>
        <begin position="662"/>
        <end position="732"/>
    </location>
</feature>
<evidence type="ECO:0000256" key="9">
    <source>
        <dbReference type="ARBA" id="ARBA00022967"/>
    </source>
</evidence>
<dbReference type="InterPro" id="IPR018303">
    <property type="entry name" value="ATPase_P-typ_P_site"/>
</dbReference>
<evidence type="ECO:0000256" key="6">
    <source>
        <dbReference type="ARBA" id="ARBA00022741"/>
    </source>
</evidence>
<keyword evidence="10 14" id="KW-1133">Transmembrane helix</keyword>
<dbReference type="SUPFAM" id="SSF53448">
    <property type="entry name" value="Nucleotide-diphospho-sugar transferases"/>
    <property type="match status" value="1"/>
</dbReference>
<feature type="domain" description="P-type ATPase C-terminal" evidence="16">
    <location>
        <begin position="1524"/>
        <end position="1778"/>
    </location>
</feature>
<evidence type="ECO:0000313" key="18">
    <source>
        <dbReference type="Proteomes" id="UP001244341"/>
    </source>
</evidence>
<dbReference type="InterPro" id="IPR044492">
    <property type="entry name" value="P_typ_ATPase_HD_dom"/>
</dbReference>
<dbReference type="InterPro" id="IPR008250">
    <property type="entry name" value="ATPase_P-typ_transduc_dom_A_sf"/>
</dbReference>
<dbReference type="InterPro" id="IPR032630">
    <property type="entry name" value="P_typ_ATPase_c"/>
</dbReference>
<feature type="transmembrane region" description="Helical" evidence="14">
    <location>
        <begin position="1555"/>
        <end position="1576"/>
    </location>
</feature>
<feature type="region of interest" description="Disordered" evidence="13">
    <location>
        <begin position="238"/>
        <end position="290"/>
    </location>
</feature>
<feature type="compositionally biased region" description="Low complexity" evidence="13">
    <location>
        <begin position="1367"/>
        <end position="1390"/>
    </location>
</feature>
<dbReference type="NCBIfam" id="TIGR01652">
    <property type="entry name" value="ATPase-Plipid"/>
    <property type="match status" value="1"/>
</dbReference>
<dbReference type="PRINTS" id="PR00119">
    <property type="entry name" value="CATATPASE"/>
</dbReference>
<evidence type="ECO:0000256" key="7">
    <source>
        <dbReference type="ARBA" id="ARBA00022840"/>
    </source>
</evidence>
<comment type="subcellular location">
    <subcellularLocation>
        <location evidence="1">Membrane</location>
        <topology evidence="1">Multi-pass membrane protein</topology>
    </subcellularLocation>
</comment>
<dbReference type="EC" id="7.6.2.1" evidence="3"/>
<evidence type="ECO:0000259" key="16">
    <source>
        <dbReference type="Pfam" id="PF16212"/>
    </source>
</evidence>
<evidence type="ECO:0000256" key="3">
    <source>
        <dbReference type="ARBA" id="ARBA00012189"/>
    </source>
</evidence>